<protein>
    <recommendedName>
        <fullName evidence="1">ATPase AAA-type core domain-containing protein</fullName>
    </recommendedName>
</protein>
<dbReference type="PANTHER" id="PTHR40396">
    <property type="entry name" value="ATPASE-LIKE PROTEIN"/>
    <property type="match status" value="1"/>
</dbReference>
<evidence type="ECO:0000259" key="1">
    <source>
        <dbReference type="Pfam" id="PF13304"/>
    </source>
</evidence>
<dbReference type="GO" id="GO:0005524">
    <property type="term" value="F:ATP binding"/>
    <property type="evidence" value="ECO:0007669"/>
    <property type="project" value="InterPro"/>
</dbReference>
<organism evidence="2 3">
    <name type="scientific">Christiangramia echinicola</name>
    <dbReference type="NCBI Taxonomy" id="279359"/>
    <lineage>
        <taxon>Bacteria</taxon>
        <taxon>Pseudomonadati</taxon>
        <taxon>Bacteroidota</taxon>
        <taxon>Flavobacteriia</taxon>
        <taxon>Flavobacteriales</taxon>
        <taxon>Flavobacteriaceae</taxon>
        <taxon>Christiangramia</taxon>
    </lineage>
</organism>
<proteinExistence type="predicted"/>
<dbReference type="Proteomes" id="UP000198858">
    <property type="component" value="Chromosome I"/>
</dbReference>
<dbReference type="AlphaFoldDB" id="A0A1H1LCU1"/>
<feature type="domain" description="ATPase AAA-type core" evidence="1">
    <location>
        <begin position="46"/>
        <end position="360"/>
    </location>
</feature>
<dbReference type="InterPro" id="IPR027417">
    <property type="entry name" value="P-loop_NTPase"/>
</dbReference>
<dbReference type="InterPro" id="IPR003959">
    <property type="entry name" value="ATPase_AAA_core"/>
</dbReference>
<dbReference type="EMBL" id="LT629745">
    <property type="protein sequence ID" value="SDR71835.1"/>
    <property type="molecule type" value="Genomic_DNA"/>
</dbReference>
<name>A0A1H1LCU1_9FLAO</name>
<evidence type="ECO:0000313" key="3">
    <source>
        <dbReference type="Proteomes" id="UP000198858"/>
    </source>
</evidence>
<sequence length="420" mass="49141">MIVFFKVRNYKSIKDTLTLNFNSTGISEHVETNLIHKGRHDLLKSYVLYGHNGSGKSKILDALVFFRWFILNSAIEKHSSEEIDVEPFLLNEKTQEEPCFFEMSFYIDKTKYRYGFEATEKKVTKEWLLESKKIKEYPVFLRIEKEFKIDSKRFVNADGLEKRTRDNALFLSVCAQWNVKKAEKINSWFDNIFTVHGLSDIEYRDITLELLENDYHRELINRFIRKADLGINEVDTFEIKYDDIIKKIPKDLKESANERLKGKDHKAILMMHNIYNDKNEVVGSRPFILDKHESEGTKKFFNLLGVYISAIKNNSLIIMDEFDARLHTLLTKALLKLFGSEKIKSESQMIVACHDTAILDSSLLRRDQIGFVEKNKFGATELTSLVEYKPRKESPYDRNYLKGKYGGIPMIDDLEDLFAK</sequence>
<dbReference type="Gene3D" id="3.40.50.300">
    <property type="entry name" value="P-loop containing nucleotide triphosphate hydrolases"/>
    <property type="match status" value="1"/>
</dbReference>
<dbReference type="RefSeq" id="WP_089661301.1">
    <property type="nucleotide sequence ID" value="NZ_LT629745.1"/>
</dbReference>
<gene>
    <name evidence="2" type="ORF">SAMN04488552_0685</name>
</gene>
<dbReference type="SUPFAM" id="SSF52540">
    <property type="entry name" value="P-loop containing nucleoside triphosphate hydrolases"/>
    <property type="match status" value="1"/>
</dbReference>
<dbReference type="STRING" id="1250231.SAMN04488552_0685"/>
<dbReference type="Pfam" id="PF13304">
    <property type="entry name" value="AAA_21"/>
    <property type="match status" value="1"/>
</dbReference>
<dbReference type="PANTHER" id="PTHR40396:SF1">
    <property type="entry name" value="ATPASE AAA-TYPE CORE DOMAIN-CONTAINING PROTEIN"/>
    <property type="match status" value="1"/>
</dbReference>
<evidence type="ECO:0000313" key="2">
    <source>
        <dbReference type="EMBL" id="SDR71835.1"/>
    </source>
</evidence>
<accession>A0A1H1LCU1</accession>
<dbReference type="GO" id="GO:0016887">
    <property type="term" value="F:ATP hydrolysis activity"/>
    <property type="evidence" value="ECO:0007669"/>
    <property type="project" value="InterPro"/>
</dbReference>
<reference evidence="2 3" key="1">
    <citation type="submission" date="2016-10" db="EMBL/GenBank/DDBJ databases">
        <authorList>
            <person name="Varghese N."/>
            <person name="Submissions S."/>
        </authorList>
    </citation>
    <scope>NUCLEOTIDE SEQUENCE [LARGE SCALE GENOMIC DNA]</scope>
    <source>
        <strain evidence="2 3">Mar_2010_102</strain>
    </source>
</reference>
<keyword evidence="3" id="KW-1185">Reference proteome</keyword>